<organism evidence="1 2">
    <name type="scientific">Fusarium decemcellulare</name>
    <dbReference type="NCBI Taxonomy" id="57161"/>
    <lineage>
        <taxon>Eukaryota</taxon>
        <taxon>Fungi</taxon>
        <taxon>Dikarya</taxon>
        <taxon>Ascomycota</taxon>
        <taxon>Pezizomycotina</taxon>
        <taxon>Sordariomycetes</taxon>
        <taxon>Hypocreomycetidae</taxon>
        <taxon>Hypocreales</taxon>
        <taxon>Nectriaceae</taxon>
        <taxon>Fusarium</taxon>
        <taxon>Fusarium decemcellulare species complex</taxon>
    </lineage>
</organism>
<dbReference type="Proteomes" id="UP001148629">
    <property type="component" value="Unassembled WGS sequence"/>
</dbReference>
<evidence type="ECO:0000313" key="1">
    <source>
        <dbReference type="EMBL" id="KAJ3541890.1"/>
    </source>
</evidence>
<keyword evidence="2" id="KW-1185">Reference proteome</keyword>
<protein>
    <submittedName>
        <fullName evidence="1">Uncharacterized protein</fullName>
    </submittedName>
</protein>
<name>A0ACC1SKT9_9HYPO</name>
<dbReference type="EMBL" id="JANRMS010000326">
    <property type="protein sequence ID" value="KAJ3541890.1"/>
    <property type="molecule type" value="Genomic_DNA"/>
</dbReference>
<proteinExistence type="predicted"/>
<sequence>MSSPKLIVIVGATGVQGGAIANTFLQEPGWKVRALTRSASSAKAQALAARGAQVVEADIDDPATLPAAFEGANAIFAVTNFMGLYIDPANQNKPKPGQDLIEWVAEHETQQINNVSNAAAKVPTLERYIISSLSNATKWSKGKYPHAHAFVSKARAVDYVKDSLPELWAKTSTFQAGWFLTNLVGNPFQKPIKGEDGTIQFMGTLQPDVKQPWIAAEEDTGPFVRALIQEPAGKNLIAYRGWVTQEELAAIFAKVTGLKTKVVTLPRGEYHVPLSDDWKTVLKETSAYASEFGYEGRDDPSLVHPKDLKSLPVLGTLEDWIKKQDWETAFEA</sequence>
<reference evidence="1" key="1">
    <citation type="submission" date="2022-08" db="EMBL/GenBank/DDBJ databases">
        <title>Genome Sequence of Fusarium decemcellulare.</title>
        <authorList>
            <person name="Buettner E."/>
        </authorList>
    </citation>
    <scope>NUCLEOTIDE SEQUENCE</scope>
    <source>
        <strain evidence="1">Babe19</strain>
    </source>
</reference>
<evidence type="ECO:0000313" key="2">
    <source>
        <dbReference type="Proteomes" id="UP001148629"/>
    </source>
</evidence>
<gene>
    <name evidence="1" type="ORF">NM208_g4396</name>
</gene>
<accession>A0ACC1SKT9</accession>
<comment type="caution">
    <text evidence="1">The sequence shown here is derived from an EMBL/GenBank/DDBJ whole genome shotgun (WGS) entry which is preliminary data.</text>
</comment>